<evidence type="ECO:0000313" key="2">
    <source>
        <dbReference type="Proteomes" id="UP000237000"/>
    </source>
</evidence>
<dbReference type="EMBL" id="JXTC01000018">
    <property type="protein sequence ID" value="PON99573.1"/>
    <property type="molecule type" value="Genomic_DNA"/>
</dbReference>
<sequence>MWGGGGGIYWGRKEVSDFKGIAVLFAWVSILENQLKSYVDLYASLDLALSLTVQLLRRHKKGIIVHEDHEIETKSSV</sequence>
<dbReference type="InParanoid" id="A0A2P5FPA7"/>
<protein>
    <submittedName>
        <fullName evidence="1">Uncharacterized protein</fullName>
    </submittedName>
</protein>
<reference evidence="2" key="1">
    <citation type="submission" date="2016-06" db="EMBL/GenBank/DDBJ databases">
        <title>Parallel loss of symbiosis genes in relatives of nitrogen-fixing non-legume Parasponia.</title>
        <authorList>
            <person name="Van Velzen R."/>
            <person name="Holmer R."/>
            <person name="Bu F."/>
            <person name="Rutten L."/>
            <person name="Van Zeijl A."/>
            <person name="Liu W."/>
            <person name="Santuari L."/>
            <person name="Cao Q."/>
            <person name="Sharma T."/>
            <person name="Shen D."/>
            <person name="Roswanjaya Y."/>
            <person name="Wardhani T."/>
            <person name="Kalhor M.S."/>
            <person name="Jansen J."/>
            <person name="Van den Hoogen J."/>
            <person name="Gungor B."/>
            <person name="Hartog M."/>
            <person name="Hontelez J."/>
            <person name="Verver J."/>
            <person name="Yang W.-C."/>
            <person name="Schijlen E."/>
            <person name="Repin R."/>
            <person name="Schilthuizen M."/>
            <person name="Schranz E."/>
            <person name="Heidstra R."/>
            <person name="Miyata K."/>
            <person name="Fedorova E."/>
            <person name="Kohlen W."/>
            <person name="Bisseling T."/>
            <person name="Smit S."/>
            <person name="Geurts R."/>
        </authorList>
    </citation>
    <scope>NUCLEOTIDE SEQUENCE [LARGE SCALE GENOMIC DNA]</scope>
    <source>
        <strain evidence="2">cv. RG33-2</strain>
    </source>
</reference>
<accession>A0A2P5FPA7</accession>
<name>A0A2P5FPA7_TREOI</name>
<evidence type="ECO:0000313" key="1">
    <source>
        <dbReference type="EMBL" id="PON99573.1"/>
    </source>
</evidence>
<gene>
    <name evidence="1" type="ORF">TorRG33x02_047400</name>
</gene>
<dbReference type="AlphaFoldDB" id="A0A2P5FPA7"/>
<keyword evidence="2" id="KW-1185">Reference proteome</keyword>
<proteinExistence type="predicted"/>
<comment type="caution">
    <text evidence="1">The sequence shown here is derived from an EMBL/GenBank/DDBJ whole genome shotgun (WGS) entry which is preliminary data.</text>
</comment>
<organism evidence="1 2">
    <name type="scientific">Trema orientale</name>
    <name type="common">Charcoal tree</name>
    <name type="synonym">Celtis orientalis</name>
    <dbReference type="NCBI Taxonomy" id="63057"/>
    <lineage>
        <taxon>Eukaryota</taxon>
        <taxon>Viridiplantae</taxon>
        <taxon>Streptophyta</taxon>
        <taxon>Embryophyta</taxon>
        <taxon>Tracheophyta</taxon>
        <taxon>Spermatophyta</taxon>
        <taxon>Magnoliopsida</taxon>
        <taxon>eudicotyledons</taxon>
        <taxon>Gunneridae</taxon>
        <taxon>Pentapetalae</taxon>
        <taxon>rosids</taxon>
        <taxon>fabids</taxon>
        <taxon>Rosales</taxon>
        <taxon>Cannabaceae</taxon>
        <taxon>Trema</taxon>
    </lineage>
</organism>
<dbReference type="Proteomes" id="UP000237000">
    <property type="component" value="Unassembled WGS sequence"/>
</dbReference>